<dbReference type="Pfam" id="PF13023">
    <property type="entry name" value="HD_3"/>
    <property type="match status" value="1"/>
</dbReference>
<keyword evidence="1" id="KW-0479">Metal-binding</keyword>
<dbReference type="InterPro" id="IPR039356">
    <property type="entry name" value="YfbR/HDDC2"/>
</dbReference>
<dbReference type="PANTHER" id="PTHR11845">
    <property type="entry name" value="5'-DEOXYNUCLEOTIDASE HDDC2"/>
    <property type="match status" value="1"/>
</dbReference>
<feature type="domain" description="HD" evidence="3">
    <location>
        <begin position="20"/>
        <end position="180"/>
    </location>
</feature>
<dbReference type="Proteomes" id="UP000323521">
    <property type="component" value="Chromosome"/>
</dbReference>
<organism evidence="4 5">
    <name type="scientific">Formimonas warabiya</name>
    <dbReference type="NCBI Taxonomy" id="1761012"/>
    <lineage>
        <taxon>Bacteria</taxon>
        <taxon>Bacillati</taxon>
        <taxon>Bacillota</taxon>
        <taxon>Clostridia</taxon>
        <taxon>Eubacteriales</taxon>
        <taxon>Peptococcaceae</taxon>
        <taxon>Candidatus Formimonas</taxon>
    </lineage>
</organism>
<evidence type="ECO:0000256" key="1">
    <source>
        <dbReference type="ARBA" id="ARBA00022723"/>
    </source>
</evidence>
<name>A0A3G1KYZ7_FORW1</name>
<dbReference type="InterPro" id="IPR006674">
    <property type="entry name" value="HD_domain"/>
</dbReference>
<evidence type="ECO:0000259" key="3">
    <source>
        <dbReference type="Pfam" id="PF13023"/>
    </source>
</evidence>
<dbReference type="SUPFAM" id="SSF109604">
    <property type="entry name" value="HD-domain/PDEase-like"/>
    <property type="match status" value="1"/>
</dbReference>
<dbReference type="KEGG" id="fwa:DCMF_25610"/>
<dbReference type="Gene3D" id="1.10.3210.10">
    <property type="entry name" value="Hypothetical protein af1432"/>
    <property type="match status" value="1"/>
</dbReference>
<gene>
    <name evidence="4" type="ORF">DCMF_25610</name>
</gene>
<dbReference type="GO" id="GO:0002953">
    <property type="term" value="F:5'-deoxynucleotidase activity"/>
    <property type="evidence" value="ECO:0007669"/>
    <property type="project" value="InterPro"/>
</dbReference>
<reference evidence="4 5" key="1">
    <citation type="submission" date="2016-10" db="EMBL/GenBank/DDBJ databases">
        <title>Complete Genome Sequence of Peptococcaceae strain DCMF.</title>
        <authorList>
            <person name="Edwards R.J."/>
            <person name="Holland S.I."/>
            <person name="Deshpande N.P."/>
            <person name="Wong Y.K."/>
            <person name="Ertan H."/>
            <person name="Manefield M."/>
            <person name="Russell T.L."/>
            <person name="Lee M.J."/>
        </authorList>
    </citation>
    <scope>NUCLEOTIDE SEQUENCE [LARGE SCALE GENOMIC DNA]</scope>
    <source>
        <strain evidence="4 5">DCMF</strain>
    </source>
</reference>
<dbReference type="EMBL" id="CP017634">
    <property type="protein sequence ID" value="ATW27681.1"/>
    <property type="molecule type" value="Genomic_DNA"/>
</dbReference>
<dbReference type="AlphaFoldDB" id="A0A3G1KYZ7"/>
<keyword evidence="2" id="KW-0378">Hydrolase</keyword>
<sequence>MLNINFKKRLIKQIEFIVQIDKLKQVFRQTLLTDGLRKENDAEHSWHAAIMALLLSEYANFAELDVSRVIKLILVHDLVEIDAGDVYCYDQDVNQDRVKKYEKDAAVRLFNILPEDQAQEILSLWEEFEEWLSPEARFAASLDRLQPLLHDYYTKGIVWDKNHVKSKQVMARNKAIADGSTILWEYAKEIIECIS</sequence>
<protein>
    <recommendedName>
        <fullName evidence="3">HD domain-containing protein</fullName>
    </recommendedName>
</protein>
<keyword evidence="5" id="KW-1185">Reference proteome</keyword>
<dbReference type="GO" id="GO:0046872">
    <property type="term" value="F:metal ion binding"/>
    <property type="evidence" value="ECO:0007669"/>
    <property type="project" value="UniProtKB-KW"/>
</dbReference>
<dbReference type="GO" id="GO:0005737">
    <property type="term" value="C:cytoplasm"/>
    <property type="evidence" value="ECO:0007669"/>
    <property type="project" value="TreeGrafter"/>
</dbReference>
<evidence type="ECO:0000313" key="4">
    <source>
        <dbReference type="EMBL" id="ATW27681.1"/>
    </source>
</evidence>
<evidence type="ECO:0000313" key="5">
    <source>
        <dbReference type="Proteomes" id="UP000323521"/>
    </source>
</evidence>
<dbReference type="OrthoDB" id="9796032at2"/>
<evidence type="ECO:0000256" key="2">
    <source>
        <dbReference type="ARBA" id="ARBA00022801"/>
    </source>
</evidence>
<dbReference type="PANTHER" id="PTHR11845:SF13">
    <property type="entry name" value="5'-DEOXYNUCLEOTIDASE HDDC2"/>
    <property type="match status" value="1"/>
</dbReference>
<accession>A0A3G1KYZ7</accession>
<dbReference type="RefSeq" id="WP_148137057.1">
    <property type="nucleotide sequence ID" value="NZ_CP017634.1"/>
</dbReference>
<proteinExistence type="predicted"/>